<evidence type="ECO:0000313" key="5">
    <source>
        <dbReference type="Proteomes" id="UP000472276"/>
    </source>
</evidence>
<reference evidence="4" key="3">
    <citation type="submission" date="2025-09" db="UniProtKB">
        <authorList>
            <consortium name="Ensembl"/>
        </authorList>
    </citation>
    <scope>IDENTIFICATION</scope>
</reference>
<proteinExistence type="predicted"/>
<protein>
    <recommendedName>
        <fullName evidence="3">BPTI/Kunitz inhibitor domain-containing protein</fullName>
    </recommendedName>
</protein>
<dbReference type="Proteomes" id="UP000472276">
    <property type="component" value="Unassembled WGS sequence"/>
</dbReference>
<name>A0AAZ1X0K8_OREAU</name>
<dbReference type="InterPro" id="IPR036880">
    <property type="entry name" value="Kunitz_BPTI_sf"/>
</dbReference>
<feature type="domain" description="BPTI/Kunitz inhibitor" evidence="3">
    <location>
        <begin position="26"/>
        <end position="55"/>
    </location>
</feature>
<feature type="signal peptide" evidence="2">
    <location>
        <begin position="1"/>
        <end position="22"/>
    </location>
</feature>
<dbReference type="Pfam" id="PF00014">
    <property type="entry name" value="Kunitz_BPTI"/>
    <property type="match status" value="1"/>
</dbReference>
<keyword evidence="1" id="KW-1015">Disulfide bond</keyword>
<evidence type="ECO:0000256" key="1">
    <source>
        <dbReference type="ARBA" id="ARBA00023157"/>
    </source>
</evidence>
<reference evidence="4" key="2">
    <citation type="submission" date="2025-08" db="UniProtKB">
        <authorList>
            <consortium name="Ensembl"/>
        </authorList>
    </citation>
    <scope>IDENTIFICATION</scope>
</reference>
<accession>A0AAZ1X0K8</accession>
<feature type="chain" id="PRO_5044237580" description="BPTI/Kunitz inhibitor domain-containing protein" evidence="2">
    <location>
        <begin position="23"/>
        <end position="64"/>
    </location>
</feature>
<dbReference type="Gene3D" id="4.10.410.10">
    <property type="entry name" value="Pancreatic trypsin inhibitor Kunitz domain"/>
    <property type="match status" value="1"/>
</dbReference>
<dbReference type="InterPro" id="IPR002223">
    <property type="entry name" value="Kunitz_BPTI"/>
</dbReference>
<dbReference type="SUPFAM" id="SSF57362">
    <property type="entry name" value="BPTI-like"/>
    <property type="match status" value="1"/>
</dbReference>
<evidence type="ECO:0000313" key="4">
    <source>
        <dbReference type="Ensembl" id="ENSOABP00000061222.1"/>
    </source>
</evidence>
<evidence type="ECO:0000256" key="2">
    <source>
        <dbReference type="SAM" id="SignalP"/>
    </source>
</evidence>
<dbReference type="Ensembl" id="ENSOABT00000065681.1">
    <property type="protein sequence ID" value="ENSOABP00000061222.1"/>
    <property type="gene ID" value="ENSOABG00000026492.1"/>
</dbReference>
<sequence length="64" mass="7066">QEAGDLLLKILLLMMLIVSPSSLSVRCRLPMKVGPCRAAFPRFFYNVTSRNCSGFEECEATSAP</sequence>
<dbReference type="GO" id="GO:0004867">
    <property type="term" value="F:serine-type endopeptidase inhibitor activity"/>
    <property type="evidence" value="ECO:0007669"/>
    <property type="project" value="InterPro"/>
</dbReference>
<keyword evidence="5" id="KW-1185">Reference proteome</keyword>
<reference evidence="5" key="1">
    <citation type="submission" date="2020-03" db="EMBL/GenBank/DDBJ databases">
        <title>Evolution of repeat sequences and sex chromosomes of tilapia species revealed by chromosome-level genomes.</title>
        <authorList>
            <person name="Xu L."/>
            <person name="Tao W."/>
            <person name="Wang D."/>
            <person name="Zhou Q."/>
        </authorList>
    </citation>
    <scope>NUCLEOTIDE SEQUENCE [LARGE SCALE GENOMIC DNA]</scope>
    <source>
        <strain evidence="5">Israel</strain>
    </source>
</reference>
<dbReference type="AlphaFoldDB" id="A0AAZ1X0K8"/>
<organism evidence="4 5">
    <name type="scientific">Oreochromis aureus</name>
    <name type="common">Israeli tilapia</name>
    <name type="synonym">Chromis aureus</name>
    <dbReference type="NCBI Taxonomy" id="47969"/>
    <lineage>
        <taxon>Eukaryota</taxon>
        <taxon>Metazoa</taxon>
        <taxon>Chordata</taxon>
        <taxon>Craniata</taxon>
        <taxon>Vertebrata</taxon>
        <taxon>Euteleostomi</taxon>
        <taxon>Actinopterygii</taxon>
        <taxon>Neopterygii</taxon>
        <taxon>Teleostei</taxon>
        <taxon>Neoteleostei</taxon>
        <taxon>Acanthomorphata</taxon>
        <taxon>Ovalentaria</taxon>
        <taxon>Cichlomorphae</taxon>
        <taxon>Cichliformes</taxon>
        <taxon>Cichlidae</taxon>
        <taxon>African cichlids</taxon>
        <taxon>Pseudocrenilabrinae</taxon>
        <taxon>Oreochromini</taxon>
        <taxon>Oreochromis</taxon>
    </lineage>
</organism>
<keyword evidence="2" id="KW-0732">Signal</keyword>
<evidence type="ECO:0000259" key="3">
    <source>
        <dbReference type="Pfam" id="PF00014"/>
    </source>
</evidence>